<evidence type="ECO:0000313" key="2">
    <source>
        <dbReference type="EMBL" id="KAF7296577.1"/>
    </source>
</evidence>
<comment type="caution">
    <text evidence="2">The sequence shown here is derived from an EMBL/GenBank/DDBJ whole genome shotgun (WGS) entry which is preliminary data.</text>
</comment>
<proteinExistence type="predicted"/>
<evidence type="ECO:0000256" key="1">
    <source>
        <dbReference type="SAM" id="MobiDB-lite"/>
    </source>
</evidence>
<reference evidence="2" key="1">
    <citation type="submission" date="2020-05" db="EMBL/GenBank/DDBJ databases">
        <title>Mycena genomes resolve the evolution of fungal bioluminescence.</title>
        <authorList>
            <person name="Tsai I.J."/>
        </authorList>
    </citation>
    <scope>NUCLEOTIDE SEQUENCE</scope>
    <source>
        <strain evidence="2">110903Hualien_Pintung</strain>
    </source>
</reference>
<organism evidence="2 3">
    <name type="scientific">Mycena chlorophos</name>
    <name type="common">Agaric fungus</name>
    <name type="synonym">Agaricus chlorophos</name>
    <dbReference type="NCBI Taxonomy" id="658473"/>
    <lineage>
        <taxon>Eukaryota</taxon>
        <taxon>Fungi</taxon>
        <taxon>Dikarya</taxon>
        <taxon>Basidiomycota</taxon>
        <taxon>Agaricomycotina</taxon>
        <taxon>Agaricomycetes</taxon>
        <taxon>Agaricomycetidae</taxon>
        <taxon>Agaricales</taxon>
        <taxon>Marasmiineae</taxon>
        <taxon>Mycenaceae</taxon>
        <taxon>Mycena</taxon>
    </lineage>
</organism>
<dbReference type="EMBL" id="JACAZE010000016">
    <property type="protein sequence ID" value="KAF7296577.1"/>
    <property type="molecule type" value="Genomic_DNA"/>
</dbReference>
<sequence>MQTLSPTSSLRPCANWVQLIRDIIKPPIDIVNANINRALTVIIEDAYYRPVLQDCKNLEKQWDEMVHPGDRDSYGNQELNGDCLVLVAAERCITKLNPTLNVEERGHLSKALVSNRVFWALLMRMGVCCWPFEKVLANAFEIFCALLDGCDPLEAHGWMVRLFVPLLKRMMGISANPCIEYTVKIYPLAFPVTEPAHSRLIFRDRPRTFPADSTEEKTRRGKGNEDLDAPMGKKVILSYD</sequence>
<protein>
    <submittedName>
        <fullName evidence="2">Uncharacterized protein</fullName>
    </submittedName>
</protein>
<dbReference type="Proteomes" id="UP000613580">
    <property type="component" value="Unassembled WGS sequence"/>
</dbReference>
<name>A0A8H6SE12_MYCCL</name>
<dbReference type="AlphaFoldDB" id="A0A8H6SE12"/>
<feature type="region of interest" description="Disordered" evidence="1">
    <location>
        <begin position="210"/>
        <end position="240"/>
    </location>
</feature>
<gene>
    <name evidence="2" type="ORF">HMN09_01065100</name>
</gene>
<feature type="compositionally biased region" description="Basic and acidic residues" evidence="1">
    <location>
        <begin position="214"/>
        <end position="225"/>
    </location>
</feature>
<accession>A0A8H6SE12</accession>
<evidence type="ECO:0000313" key="3">
    <source>
        <dbReference type="Proteomes" id="UP000613580"/>
    </source>
</evidence>
<keyword evidence="3" id="KW-1185">Reference proteome</keyword>